<feature type="binding site" evidence="6">
    <location>
        <position position="297"/>
    </location>
    <ligand>
        <name>S-adenosyl-L-methionine</name>
        <dbReference type="ChEBI" id="CHEBI:59789"/>
    </ligand>
</feature>
<dbReference type="GO" id="GO:0008173">
    <property type="term" value="F:RNA methyltransferase activity"/>
    <property type="evidence" value="ECO:0007669"/>
    <property type="project" value="InterPro"/>
</dbReference>
<dbReference type="EMBL" id="BMAT01001570">
    <property type="protein sequence ID" value="GFR88394.1"/>
    <property type="molecule type" value="Genomic_DNA"/>
</dbReference>
<dbReference type="InterPro" id="IPR049560">
    <property type="entry name" value="MeTrfase_RsmB-F_NOP2_cat"/>
</dbReference>
<dbReference type="GO" id="GO:0001510">
    <property type="term" value="P:RNA methylation"/>
    <property type="evidence" value="ECO:0007669"/>
    <property type="project" value="InterPro"/>
</dbReference>
<dbReference type="CDD" id="cd21150">
    <property type="entry name" value="PUA_NSun6-like"/>
    <property type="match status" value="1"/>
</dbReference>
<evidence type="ECO:0000256" key="3">
    <source>
        <dbReference type="ARBA" id="ARBA00022679"/>
    </source>
</evidence>
<dbReference type="InterPro" id="IPR001678">
    <property type="entry name" value="MeTrfase_RsmB-F_NOP2_dom"/>
</dbReference>
<feature type="domain" description="SAM-dependent MTase RsmB/NOP-type" evidence="7">
    <location>
        <begin position="141"/>
        <end position="455"/>
    </location>
</feature>
<dbReference type="PROSITE" id="PS01153">
    <property type="entry name" value="NOL1_NOP2_SUN"/>
    <property type="match status" value="1"/>
</dbReference>
<feature type="binding site" evidence="6">
    <location>
        <position position="266"/>
    </location>
    <ligand>
        <name>S-adenosyl-L-methionine</name>
        <dbReference type="ChEBI" id="CHEBI:59789"/>
    </ligand>
</feature>
<dbReference type="InterPro" id="IPR018314">
    <property type="entry name" value="RsmB/NOL1/NOP2-like_CS"/>
</dbReference>
<evidence type="ECO:0000256" key="5">
    <source>
        <dbReference type="ARBA" id="ARBA00022884"/>
    </source>
</evidence>
<dbReference type="Proteomes" id="UP000762676">
    <property type="component" value="Unassembled WGS sequence"/>
</dbReference>
<protein>
    <submittedName>
        <fullName evidence="8">Ribosomal RNA small subunit methyltransferase B</fullName>
    </submittedName>
</protein>
<evidence type="ECO:0000313" key="8">
    <source>
        <dbReference type="EMBL" id="GFR88394.1"/>
    </source>
</evidence>
<evidence type="ECO:0000259" key="7">
    <source>
        <dbReference type="PROSITE" id="PS51686"/>
    </source>
</evidence>
<dbReference type="Gene3D" id="3.40.50.150">
    <property type="entry name" value="Vaccinia Virus protein VP39"/>
    <property type="match status" value="1"/>
</dbReference>
<dbReference type="PANTHER" id="PTHR22807">
    <property type="entry name" value="NOP2 YEAST -RELATED NOL1/NOP2/FMU SUN DOMAIN-CONTAINING"/>
    <property type="match status" value="1"/>
</dbReference>
<dbReference type="Pfam" id="PF01189">
    <property type="entry name" value="Methyltr_RsmB-F"/>
    <property type="match status" value="1"/>
</dbReference>
<evidence type="ECO:0000256" key="2">
    <source>
        <dbReference type="ARBA" id="ARBA00022603"/>
    </source>
</evidence>
<keyword evidence="2 6" id="KW-0489">Methyltransferase</keyword>
<name>A0AAV4GSP9_9GAST</name>
<keyword evidence="9" id="KW-1185">Reference proteome</keyword>
<feature type="binding site" evidence="6">
    <location>
        <begin position="242"/>
        <end position="248"/>
    </location>
    <ligand>
        <name>S-adenosyl-L-methionine</name>
        <dbReference type="ChEBI" id="CHEBI:59789"/>
    </ligand>
</feature>
<dbReference type="PRINTS" id="PR02008">
    <property type="entry name" value="RCMTFAMILY"/>
</dbReference>
<organism evidence="8 9">
    <name type="scientific">Elysia marginata</name>
    <dbReference type="NCBI Taxonomy" id="1093978"/>
    <lineage>
        <taxon>Eukaryota</taxon>
        <taxon>Metazoa</taxon>
        <taxon>Spiralia</taxon>
        <taxon>Lophotrochozoa</taxon>
        <taxon>Mollusca</taxon>
        <taxon>Gastropoda</taxon>
        <taxon>Heterobranchia</taxon>
        <taxon>Euthyneura</taxon>
        <taxon>Panpulmonata</taxon>
        <taxon>Sacoglossa</taxon>
        <taxon>Placobranchoidea</taxon>
        <taxon>Plakobranchidae</taxon>
        <taxon>Elysia</taxon>
    </lineage>
</organism>
<feature type="binding site" evidence="6">
    <location>
        <position position="321"/>
    </location>
    <ligand>
        <name>S-adenosyl-L-methionine</name>
        <dbReference type="ChEBI" id="CHEBI:59789"/>
    </ligand>
</feature>
<dbReference type="SUPFAM" id="SSF53335">
    <property type="entry name" value="S-adenosyl-L-methionine-dependent methyltransferases"/>
    <property type="match status" value="1"/>
</dbReference>
<dbReference type="InterPro" id="IPR029063">
    <property type="entry name" value="SAM-dependent_MTases_sf"/>
</dbReference>
<comment type="similarity">
    <text evidence="1 6">Belongs to the class I-like SAM-binding methyltransferase superfamily. RsmB/NOP family.</text>
</comment>
<reference evidence="8 9" key="1">
    <citation type="journal article" date="2021" name="Elife">
        <title>Chloroplast acquisition without the gene transfer in kleptoplastic sea slugs, Plakobranchus ocellatus.</title>
        <authorList>
            <person name="Maeda T."/>
            <person name="Takahashi S."/>
            <person name="Yoshida T."/>
            <person name="Shimamura S."/>
            <person name="Takaki Y."/>
            <person name="Nagai Y."/>
            <person name="Toyoda A."/>
            <person name="Suzuki Y."/>
            <person name="Arimoto A."/>
            <person name="Ishii H."/>
            <person name="Satoh N."/>
            <person name="Nishiyama T."/>
            <person name="Hasebe M."/>
            <person name="Maruyama T."/>
            <person name="Minagawa J."/>
            <person name="Obokata J."/>
            <person name="Shigenobu S."/>
        </authorList>
    </citation>
    <scope>NUCLEOTIDE SEQUENCE [LARGE SCALE GENOMIC DNA]</scope>
</reference>
<dbReference type="InterPro" id="IPR023267">
    <property type="entry name" value="RCMT"/>
</dbReference>
<keyword evidence="3 6" id="KW-0808">Transferase</keyword>
<evidence type="ECO:0000256" key="1">
    <source>
        <dbReference type="ARBA" id="ARBA00007494"/>
    </source>
</evidence>
<proteinExistence type="inferred from homology"/>
<keyword evidence="4 6" id="KW-0949">S-adenosyl-L-methionine</keyword>
<dbReference type="PROSITE" id="PS51686">
    <property type="entry name" value="SAM_MT_RSMB_NOP"/>
    <property type="match status" value="1"/>
</dbReference>
<dbReference type="CDD" id="cd02440">
    <property type="entry name" value="AdoMet_MTases"/>
    <property type="match status" value="1"/>
</dbReference>
<evidence type="ECO:0000256" key="4">
    <source>
        <dbReference type="ARBA" id="ARBA00022691"/>
    </source>
</evidence>
<dbReference type="AlphaFoldDB" id="A0AAV4GSP9"/>
<dbReference type="PANTHER" id="PTHR22807:SF34">
    <property type="entry name" value="TRNA (CYTOSINE(72)-C(5))-METHYLTRANSFERASE NSUN6"/>
    <property type="match status" value="1"/>
</dbReference>
<sequence length="460" mass="50504">MSGSLPHPYYQYCDLGPVPRRSPAPTPGALDMLHRVQAYRGHPVQQLGFITASTTFDAKENLDRLLLILTQPPMFTTLRVDLSKISAREAQHEIMISLKEQSMKTGLETFSMFWHAEFQDCLVLHNRGPNTVEKVDKEMMVDLACGMAVLRGAHVFVQGIMAAPPGKKLFIGNGVSQVSRSDVFNAYSRSVRGVGVLMTQPVFEAPCLAELSFPWLVPQNLPSIACVHALAPQPGELVLDMCAAPGGKTSHIAALMANQGKIVALEKSSERAKKLEQLGLQNVHVFAYDATKALSQDLVPQAERVFGPPFPPSSFDRILVDAPCSALGQRPCYVNRISVNQLMSFPVIQHKLLMVAAELLRPGGVLVYSTCTITLAENEEQVAKFLARRADMKLVAPSVRLGSCGLEGSQLDATQRAMVQRYDPGMLLADRDSRPSQDLHNVDTIGFFIAKFVKHKEEDT</sequence>
<accession>A0AAV4GSP9</accession>
<evidence type="ECO:0000313" key="9">
    <source>
        <dbReference type="Proteomes" id="UP000762676"/>
    </source>
</evidence>
<comment type="caution">
    <text evidence="8">The sequence shown here is derived from an EMBL/GenBank/DDBJ whole genome shotgun (WGS) entry which is preliminary data.</text>
</comment>
<evidence type="ECO:0000256" key="6">
    <source>
        <dbReference type="PROSITE-ProRule" id="PRU01023"/>
    </source>
</evidence>
<gene>
    <name evidence="8" type="ORF">ElyMa_000769100</name>
</gene>
<feature type="active site" description="Nucleophile" evidence="6">
    <location>
        <position position="371"/>
    </location>
</feature>
<keyword evidence="5 6" id="KW-0694">RNA-binding</keyword>
<dbReference type="GO" id="GO:0003723">
    <property type="term" value="F:RNA binding"/>
    <property type="evidence" value="ECO:0007669"/>
    <property type="project" value="UniProtKB-UniRule"/>
</dbReference>